<comment type="subcellular location">
    <subcellularLocation>
        <location evidence="1">Cell membrane</location>
        <topology evidence="1">Multi-pass membrane protein</topology>
    </subcellularLocation>
</comment>
<proteinExistence type="predicted"/>
<dbReference type="Proteomes" id="UP000638570">
    <property type="component" value="Unassembled WGS sequence"/>
</dbReference>
<dbReference type="SMART" id="SM00086">
    <property type="entry name" value="PAC"/>
    <property type="match status" value="2"/>
</dbReference>
<feature type="transmembrane region" description="Helical" evidence="6">
    <location>
        <begin position="156"/>
        <end position="178"/>
    </location>
</feature>
<dbReference type="SUPFAM" id="SSF141868">
    <property type="entry name" value="EAL domain-like"/>
    <property type="match status" value="1"/>
</dbReference>
<evidence type="ECO:0000259" key="8">
    <source>
        <dbReference type="PROSITE" id="PS50113"/>
    </source>
</evidence>
<keyword evidence="4 6" id="KW-1133">Transmembrane helix</keyword>
<feature type="transmembrane region" description="Helical" evidence="6">
    <location>
        <begin position="14"/>
        <end position="32"/>
    </location>
</feature>
<evidence type="ECO:0000259" key="10">
    <source>
        <dbReference type="PROSITE" id="PS50887"/>
    </source>
</evidence>
<dbReference type="SMART" id="SM00091">
    <property type="entry name" value="PAS"/>
    <property type="match status" value="2"/>
</dbReference>
<organism evidence="11 12">
    <name type="scientific">Zobellella iuensis</name>
    <dbReference type="NCBI Taxonomy" id="2803811"/>
    <lineage>
        <taxon>Bacteria</taxon>
        <taxon>Pseudomonadati</taxon>
        <taxon>Pseudomonadota</taxon>
        <taxon>Gammaproteobacteria</taxon>
        <taxon>Aeromonadales</taxon>
        <taxon>Aeromonadaceae</taxon>
        <taxon>Zobellella</taxon>
    </lineage>
</organism>
<dbReference type="InterPro" id="IPR001610">
    <property type="entry name" value="PAC"/>
</dbReference>
<feature type="domain" description="GGDEF" evidence="10">
    <location>
        <begin position="576"/>
        <end position="708"/>
    </location>
</feature>
<evidence type="ECO:0000313" key="11">
    <source>
        <dbReference type="EMBL" id="MBL1376657.1"/>
    </source>
</evidence>
<evidence type="ECO:0000259" key="7">
    <source>
        <dbReference type="PROSITE" id="PS50112"/>
    </source>
</evidence>
<evidence type="ECO:0000256" key="1">
    <source>
        <dbReference type="ARBA" id="ARBA00004651"/>
    </source>
</evidence>
<dbReference type="InterPro" id="IPR035965">
    <property type="entry name" value="PAS-like_dom_sf"/>
</dbReference>
<dbReference type="CDD" id="cd01948">
    <property type="entry name" value="EAL"/>
    <property type="match status" value="1"/>
</dbReference>
<dbReference type="Pfam" id="PF00563">
    <property type="entry name" value="EAL"/>
    <property type="match status" value="1"/>
</dbReference>
<comment type="caution">
    <text evidence="11">The sequence shown here is derived from an EMBL/GenBank/DDBJ whole genome shotgun (WGS) entry which is preliminary data.</text>
</comment>
<feature type="domain" description="PAC" evidence="8">
    <location>
        <begin position="371"/>
        <end position="424"/>
    </location>
</feature>
<sequence>MSASCSSLTTGQAAVQNLLLAGGYAGLGFLCLSHPFAGTHISLIWAPAGLAFAALLHWGPRLCPGLWLGAFAVNFLADLSAPMAVGIACGNTFFPWLGSRLLHRCGMHCRLDRRQDLLAFLAIAVVATSSLTALNGAGHLWLAGKLPAERWLNGWLYWWLGDAIGTLIVAVPLLTFSWRRDLPALKGWRLLETGVLLSLLLALAFLLFFSERRIALPLTASPLLFLPFLLLSWIAIRAGLGPASLAALLVSVIAAIGTLDGLGGFSLGSPHQNLLMLWSYMATLSVITMVITVLLNELTTSRQHLELAVSGADQGTWEWDLLQDRLQLRLPWQERRRILSLGQLYQLVHPDDRRRLTSALEQHLDAGQPTFYCEFRLRRPLRQWRWIMAKGSLFNRDNRQRPTRMAGMLADITPRKQDEERLRLSASVFAHAREAIMITDADFRILDTNDAFTHLTGYPRQEVLGRHPDSLQPAAESLYTALWPQLKRNGYWRGEIDNRRRDGSRYTEQVTVSVVLSAAGTASHYVAISSDVTQLREQQQALEHLAHYDSLTGLPNRTRLRLLMDQAMADVHRRHRWLAICYLDLDGFKPINDRFGHAAGDRLLVMVAERLRQQLSGRDSLARLGGDEFILLLELDECRGWQPAIERVLQLLCDPFPLAEQRAQLSASIGVVLYPEDGEDADGLIRQADQAMYRAKQAGRNRYCRFDGELERQDRLRRQRQQEVAQSLAEGRFLLHYQPKIELHSGHVIGAEALLRWQQPDGRLLTPPQFLPQIENTPLDIRLGNWVLAEAVGQLRRWQRQGTDFRLSVNISPCQLQDPDFVPYLERLLEGDSGTVAARLELEILETAAISNLEQITAIIHRCHRLGLRIALDDFGTGYSSLTYLKQLPADVLKIDKSFVIDMLDNPEDRAIVQAIIGLARAFEREVVAEGVESVAHGDMLLALGCARGQGFGIARPMAAGAFEHWLQQYRPRPYRRQPAPSPGP</sequence>
<evidence type="ECO:0000256" key="2">
    <source>
        <dbReference type="ARBA" id="ARBA00022475"/>
    </source>
</evidence>
<dbReference type="NCBIfam" id="TIGR00254">
    <property type="entry name" value="GGDEF"/>
    <property type="match status" value="1"/>
</dbReference>
<dbReference type="Pfam" id="PF05231">
    <property type="entry name" value="MASE1"/>
    <property type="match status" value="1"/>
</dbReference>
<dbReference type="InterPro" id="IPR035919">
    <property type="entry name" value="EAL_sf"/>
</dbReference>
<feature type="transmembrane region" description="Helical" evidence="6">
    <location>
        <begin position="39"/>
        <end position="59"/>
    </location>
</feature>
<evidence type="ECO:0000259" key="9">
    <source>
        <dbReference type="PROSITE" id="PS50883"/>
    </source>
</evidence>
<dbReference type="SMART" id="SM00267">
    <property type="entry name" value="GGDEF"/>
    <property type="match status" value="1"/>
</dbReference>
<evidence type="ECO:0000256" key="5">
    <source>
        <dbReference type="ARBA" id="ARBA00023136"/>
    </source>
</evidence>
<protein>
    <submittedName>
        <fullName evidence="11">EAL domain-containing protein</fullName>
    </submittedName>
</protein>
<feature type="transmembrane region" description="Helical" evidence="6">
    <location>
        <begin position="243"/>
        <end position="265"/>
    </location>
</feature>
<dbReference type="NCBIfam" id="TIGR00229">
    <property type="entry name" value="sensory_box"/>
    <property type="match status" value="1"/>
</dbReference>
<feature type="transmembrane region" description="Helical" evidence="6">
    <location>
        <begin position="190"/>
        <end position="209"/>
    </location>
</feature>
<dbReference type="SUPFAM" id="SSF55785">
    <property type="entry name" value="PYP-like sensor domain (PAS domain)"/>
    <property type="match status" value="2"/>
</dbReference>
<dbReference type="PANTHER" id="PTHR44757:SF2">
    <property type="entry name" value="BIOFILM ARCHITECTURE MAINTENANCE PROTEIN MBAA"/>
    <property type="match status" value="1"/>
</dbReference>
<keyword evidence="3 6" id="KW-0812">Transmembrane</keyword>
<dbReference type="InterPro" id="IPR029787">
    <property type="entry name" value="Nucleotide_cyclase"/>
</dbReference>
<dbReference type="Gene3D" id="3.30.450.20">
    <property type="entry name" value="PAS domain"/>
    <property type="match status" value="2"/>
</dbReference>
<dbReference type="InterPro" id="IPR007895">
    <property type="entry name" value="MASE1"/>
</dbReference>
<evidence type="ECO:0000256" key="3">
    <source>
        <dbReference type="ARBA" id="ARBA00022692"/>
    </source>
</evidence>
<evidence type="ECO:0000256" key="4">
    <source>
        <dbReference type="ARBA" id="ARBA00022989"/>
    </source>
</evidence>
<dbReference type="RefSeq" id="WP_202082714.1">
    <property type="nucleotide sequence ID" value="NZ_JAERTZ010000012.1"/>
</dbReference>
<dbReference type="Pfam" id="PF00990">
    <property type="entry name" value="GGDEF"/>
    <property type="match status" value="1"/>
</dbReference>
<dbReference type="PANTHER" id="PTHR44757">
    <property type="entry name" value="DIGUANYLATE CYCLASE DGCP"/>
    <property type="match status" value="1"/>
</dbReference>
<evidence type="ECO:0000313" key="12">
    <source>
        <dbReference type="Proteomes" id="UP000638570"/>
    </source>
</evidence>
<dbReference type="Pfam" id="PF13426">
    <property type="entry name" value="PAS_9"/>
    <property type="match status" value="1"/>
</dbReference>
<feature type="transmembrane region" description="Helical" evidence="6">
    <location>
        <begin position="277"/>
        <end position="295"/>
    </location>
</feature>
<gene>
    <name evidence="11" type="ORF">JKV55_04795</name>
</gene>
<keyword evidence="12" id="KW-1185">Reference proteome</keyword>
<feature type="domain" description="EAL" evidence="9">
    <location>
        <begin position="717"/>
        <end position="971"/>
    </location>
</feature>
<dbReference type="InterPro" id="IPR000700">
    <property type="entry name" value="PAS-assoc_C"/>
</dbReference>
<reference evidence="12" key="1">
    <citation type="submission" date="2021-01" db="EMBL/GenBank/DDBJ databases">
        <title>Genome public.</title>
        <authorList>
            <person name="Liu C."/>
            <person name="Sun Q."/>
        </authorList>
    </citation>
    <scope>NUCLEOTIDE SEQUENCE [LARGE SCALE GENOMIC DNA]</scope>
    <source>
        <strain evidence="12">CGMCC 1.18722</strain>
    </source>
</reference>
<dbReference type="InterPro" id="IPR000014">
    <property type="entry name" value="PAS"/>
</dbReference>
<dbReference type="SMART" id="SM00052">
    <property type="entry name" value="EAL"/>
    <property type="match status" value="1"/>
</dbReference>
<evidence type="ECO:0000256" key="6">
    <source>
        <dbReference type="SAM" id="Phobius"/>
    </source>
</evidence>
<accession>A0ABS1QPZ5</accession>
<feature type="transmembrane region" description="Helical" evidence="6">
    <location>
        <begin position="215"/>
        <end position="236"/>
    </location>
</feature>
<dbReference type="CDD" id="cd00130">
    <property type="entry name" value="PAS"/>
    <property type="match status" value="2"/>
</dbReference>
<dbReference type="PROSITE" id="PS50112">
    <property type="entry name" value="PAS"/>
    <property type="match status" value="1"/>
</dbReference>
<dbReference type="InterPro" id="IPR001633">
    <property type="entry name" value="EAL_dom"/>
</dbReference>
<dbReference type="Pfam" id="PF08447">
    <property type="entry name" value="PAS_3"/>
    <property type="match status" value="1"/>
</dbReference>
<dbReference type="PROSITE" id="PS50113">
    <property type="entry name" value="PAC"/>
    <property type="match status" value="2"/>
</dbReference>
<feature type="domain" description="PAS" evidence="7">
    <location>
        <begin position="418"/>
        <end position="466"/>
    </location>
</feature>
<dbReference type="InterPro" id="IPR013655">
    <property type="entry name" value="PAS_fold_3"/>
</dbReference>
<dbReference type="CDD" id="cd01949">
    <property type="entry name" value="GGDEF"/>
    <property type="match status" value="1"/>
</dbReference>
<keyword evidence="5 6" id="KW-0472">Membrane</keyword>
<dbReference type="InterPro" id="IPR052155">
    <property type="entry name" value="Biofilm_reg_signaling"/>
</dbReference>
<name>A0ABS1QPZ5_9GAMM</name>
<dbReference type="PROSITE" id="PS50883">
    <property type="entry name" value="EAL"/>
    <property type="match status" value="1"/>
</dbReference>
<dbReference type="Gene3D" id="3.20.20.450">
    <property type="entry name" value="EAL domain"/>
    <property type="match status" value="1"/>
</dbReference>
<dbReference type="InterPro" id="IPR043128">
    <property type="entry name" value="Rev_trsase/Diguanyl_cyclase"/>
</dbReference>
<dbReference type="SUPFAM" id="SSF55073">
    <property type="entry name" value="Nucleotide cyclase"/>
    <property type="match status" value="1"/>
</dbReference>
<dbReference type="Gene3D" id="3.30.70.270">
    <property type="match status" value="1"/>
</dbReference>
<feature type="domain" description="PAC" evidence="8">
    <location>
        <begin position="492"/>
        <end position="544"/>
    </location>
</feature>
<dbReference type="EMBL" id="JAERTZ010000012">
    <property type="protein sequence ID" value="MBL1376657.1"/>
    <property type="molecule type" value="Genomic_DNA"/>
</dbReference>
<feature type="transmembrane region" description="Helical" evidence="6">
    <location>
        <begin position="117"/>
        <end position="136"/>
    </location>
</feature>
<dbReference type="PROSITE" id="PS50887">
    <property type="entry name" value="GGDEF"/>
    <property type="match status" value="1"/>
</dbReference>
<keyword evidence="2" id="KW-1003">Cell membrane</keyword>
<dbReference type="InterPro" id="IPR000160">
    <property type="entry name" value="GGDEF_dom"/>
</dbReference>